<keyword evidence="13" id="KW-0413">Isomerase</keyword>
<dbReference type="InterPro" id="IPR018528">
    <property type="entry name" value="Preph_deHydtase_CS"/>
</dbReference>
<comment type="caution">
    <text evidence="22">The sequence shown here is derived from an EMBL/GenBank/DDBJ whole genome shotgun (WGS) entry which is preliminary data.</text>
</comment>
<evidence type="ECO:0000256" key="7">
    <source>
        <dbReference type="ARBA" id="ARBA00013147"/>
    </source>
</evidence>
<evidence type="ECO:0000256" key="8">
    <source>
        <dbReference type="ARBA" id="ARBA00014401"/>
    </source>
</evidence>
<evidence type="ECO:0000256" key="11">
    <source>
        <dbReference type="ARBA" id="ARBA00023141"/>
    </source>
</evidence>
<gene>
    <name evidence="22" type="primary">pheA</name>
    <name evidence="22" type="ORF">OFY17_05565</name>
</gene>
<dbReference type="Gene3D" id="3.40.190.10">
    <property type="entry name" value="Periplasmic binding protein-like II"/>
    <property type="match status" value="2"/>
</dbReference>
<keyword evidence="12" id="KW-0584">Phenylalanine biosynthesis</keyword>
<dbReference type="SUPFAM" id="SSF55021">
    <property type="entry name" value="ACT-like"/>
    <property type="match status" value="1"/>
</dbReference>
<evidence type="ECO:0000256" key="1">
    <source>
        <dbReference type="ARBA" id="ARBA00000824"/>
    </source>
</evidence>
<dbReference type="PIRSF" id="PIRSF001500">
    <property type="entry name" value="Chor_mut_pdt_Ppr"/>
    <property type="match status" value="1"/>
</dbReference>
<dbReference type="PROSITE" id="PS00858">
    <property type="entry name" value="PREPHENATE_DEHYDR_2"/>
    <property type="match status" value="1"/>
</dbReference>
<protein>
    <recommendedName>
        <fullName evidence="8">Bifunctional chorismate mutase/prephenate dehydratase</fullName>
        <ecNumber evidence="7">4.2.1.51</ecNumber>
        <ecNumber evidence="6">5.4.99.5</ecNumber>
    </recommendedName>
    <alternativeName>
        <fullName evidence="17">Chorismate mutase-prephenate dehydratase</fullName>
    </alternativeName>
    <alternativeName>
        <fullName evidence="16">p-protein</fullName>
    </alternativeName>
</protein>
<evidence type="ECO:0000256" key="15">
    <source>
        <dbReference type="ARBA" id="ARBA00023268"/>
    </source>
</evidence>
<evidence type="ECO:0000256" key="13">
    <source>
        <dbReference type="ARBA" id="ARBA00023235"/>
    </source>
</evidence>
<evidence type="ECO:0000259" key="21">
    <source>
        <dbReference type="PROSITE" id="PS51671"/>
    </source>
</evidence>
<evidence type="ECO:0000256" key="5">
    <source>
        <dbReference type="ARBA" id="ARBA00004817"/>
    </source>
</evidence>
<dbReference type="NCBIfam" id="TIGR01807">
    <property type="entry name" value="CM_P2"/>
    <property type="match status" value="1"/>
</dbReference>
<keyword evidence="14 22" id="KW-0456">Lyase</keyword>
<reference evidence="22 23" key="1">
    <citation type="submission" date="2022-10" db="EMBL/GenBank/DDBJ databases">
        <title>Marinomonas transparenta sp. nov. and Marinomonas sargassi sp. nov., isolated from marine alga (Sargassum natans (L.) Gaillon).</title>
        <authorList>
            <person name="Wang Y."/>
        </authorList>
    </citation>
    <scope>NUCLEOTIDE SEQUENCE [LARGE SCALE GENOMIC DNA]</scope>
    <source>
        <strain evidence="22 23">C2222</strain>
    </source>
</reference>
<comment type="catalytic activity">
    <reaction evidence="1">
        <text>chorismate = prephenate</text>
        <dbReference type="Rhea" id="RHEA:13897"/>
        <dbReference type="ChEBI" id="CHEBI:29748"/>
        <dbReference type="ChEBI" id="CHEBI:29934"/>
        <dbReference type="EC" id="5.4.99.5"/>
    </reaction>
</comment>
<dbReference type="PROSITE" id="PS51171">
    <property type="entry name" value="PREPHENATE_DEHYDR_3"/>
    <property type="match status" value="1"/>
</dbReference>
<dbReference type="InterPro" id="IPR002912">
    <property type="entry name" value="ACT_dom"/>
</dbReference>
<organism evidence="22 23">
    <name type="scientific">Marinomonas sargassi</name>
    <dbReference type="NCBI Taxonomy" id="2984494"/>
    <lineage>
        <taxon>Bacteria</taxon>
        <taxon>Pseudomonadati</taxon>
        <taxon>Pseudomonadota</taxon>
        <taxon>Gammaproteobacteria</taxon>
        <taxon>Oceanospirillales</taxon>
        <taxon>Oceanospirillaceae</taxon>
        <taxon>Marinomonas</taxon>
    </lineage>
</organism>
<accession>A0ABT2YR31</accession>
<dbReference type="NCBIfam" id="NF008865">
    <property type="entry name" value="PRK11898.1"/>
    <property type="match status" value="1"/>
</dbReference>
<evidence type="ECO:0000256" key="10">
    <source>
        <dbReference type="ARBA" id="ARBA00022605"/>
    </source>
</evidence>
<keyword evidence="15" id="KW-0511">Multifunctional enzyme</keyword>
<keyword evidence="10" id="KW-0028">Amino-acid biosynthesis</keyword>
<dbReference type="EC" id="4.2.1.51" evidence="7"/>
<dbReference type="PANTHER" id="PTHR21022:SF19">
    <property type="entry name" value="PREPHENATE DEHYDRATASE-RELATED"/>
    <property type="match status" value="1"/>
</dbReference>
<dbReference type="InterPro" id="IPR036263">
    <property type="entry name" value="Chorismate_II_sf"/>
</dbReference>
<comment type="pathway">
    <text evidence="4">Amino-acid biosynthesis; L-phenylalanine biosynthesis; phenylpyruvate from prephenate: step 1/1.</text>
</comment>
<dbReference type="SUPFAM" id="SSF48600">
    <property type="entry name" value="Chorismate mutase II"/>
    <property type="match status" value="1"/>
</dbReference>
<dbReference type="EMBL" id="JAOVZB010000002">
    <property type="protein sequence ID" value="MCV2402354.1"/>
    <property type="molecule type" value="Genomic_DNA"/>
</dbReference>
<dbReference type="PROSITE" id="PS51671">
    <property type="entry name" value="ACT"/>
    <property type="match status" value="1"/>
</dbReference>
<keyword evidence="9" id="KW-0963">Cytoplasm</keyword>
<keyword evidence="11" id="KW-0057">Aromatic amino acid biosynthesis</keyword>
<dbReference type="EC" id="5.4.99.5" evidence="6"/>
<evidence type="ECO:0000256" key="6">
    <source>
        <dbReference type="ARBA" id="ARBA00012404"/>
    </source>
</evidence>
<dbReference type="RefSeq" id="WP_263529734.1">
    <property type="nucleotide sequence ID" value="NZ_JAOVZB010000002.1"/>
</dbReference>
<dbReference type="CDD" id="cd13630">
    <property type="entry name" value="PBP2_PDT_1"/>
    <property type="match status" value="1"/>
</dbReference>
<dbReference type="SUPFAM" id="SSF53850">
    <property type="entry name" value="Periplasmic binding protein-like II"/>
    <property type="match status" value="1"/>
</dbReference>
<dbReference type="InterPro" id="IPR002701">
    <property type="entry name" value="CM_II_prokaryot"/>
</dbReference>
<keyword evidence="23" id="KW-1185">Reference proteome</keyword>
<dbReference type="SMART" id="SM00830">
    <property type="entry name" value="CM_2"/>
    <property type="match status" value="1"/>
</dbReference>
<dbReference type="GO" id="GO:0004664">
    <property type="term" value="F:prephenate dehydratase activity"/>
    <property type="evidence" value="ECO:0007669"/>
    <property type="project" value="UniProtKB-EC"/>
</dbReference>
<feature type="domain" description="Chorismate mutase" evidence="19">
    <location>
        <begin position="7"/>
        <end position="101"/>
    </location>
</feature>
<dbReference type="Gene3D" id="3.30.70.260">
    <property type="match status" value="1"/>
</dbReference>
<evidence type="ECO:0000256" key="2">
    <source>
        <dbReference type="ARBA" id="ARBA00002364"/>
    </source>
</evidence>
<dbReference type="InterPro" id="IPR001086">
    <property type="entry name" value="Preph_deHydtase"/>
</dbReference>
<proteinExistence type="predicted"/>
<feature type="domain" description="ACT" evidence="21">
    <location>
        <begin position="293"/>
        <end position="370"/>
    </location>
</feature>
<dbReference type="Pfam" id="PF00800">
    <property type="entry name" value="PDT"/>
    <property type="match status" value="1"/>
</dbReference>
<dbReference type="InterPro" id="IPR045865">
    <property type="entry name" value="ACT-like_dom_sf"/>
</dbReference>
<evidence type="ECO:0000259" key="19">
    <source>
        <dbReference type="PROSITE" id="PS51168"/>
    </source>
</evidence>
<evidence type="ECO:0000256" key="17">
    <source>
        <dbReference type="ARBA" id="ARBA00031520"/>
    </source>
</evidence>
<sequence length="374" mass="41521">MSNSNKQSVPDTLPLLRDRIDSIDSQIQSLINERARCAQKVADVKLAEQGDEAVVFYRPEREAQVLRRVMERNEGPLGNEEMAKIFRQVMSSCLALEKPMRIAFLGPEGTFTQQAAIKHFGKSVISAPMAAIDEVFREVESGAANYGVVPVENSTEGVVNHTLDTFRDSRLKICGEVEERIHHHLLVSPNINADDVTHIYSHQQSLAQCRAWLDRYWPHVERVAVSSNAEAARLAADAGRSGRAVAAIAGDVACELYGLITLSANIEDHPDNTTRFLIVGNQEVPASGKDKTSLLVSAKNEPGALYRLLEAFERHKVDMTRLETRPSLMSRWGYIFYIDFLGHHSDEQSAAVINELCERASEVKVLGSYPIAVL</sequence>
<evidence type="ECO:0000256" key="3">
    <source>
        <dbReference type="ARBA" id="ARBA00004496"/>
    </source>
</evidence>
<dbReference type="Pfam" id="PF01842">
    <property type="entry name" value="ACT"/>
    <property type="match status" value="1"/>
</dbReference>
<comment type="pathway">
    <text evidence="5">Metabolic intermediate biosynthesis; prephenate biosynthesis; prephenate from chorismate: step 1/1.</text>
</comment>
<comment type="catalytic activity">
    <reaction evidence="18">
        <text>prephenate + H(+) = 3-phenylpyruvate + CO2 + H2O</text>
        <dbReference type="Rhea" id="RHEA:21648"/>
        <dbReference type="ChEBI" id="CHEBI:15377"/>
        <dbReference type="ChEBI" id="CHEBI:15378"/>
        <dbReference type="ChEBI" id="CHEBI:16526"/>
        <dbReference type="ChEBI" id="CHEBI:18005"/>
        <dbReference type="ChEBI" id="CHEBI:29934"/>
        <dbReference type="EC" id="4.2.1.51"/>
    </reaction>
</comment>
<evidence type="ECO:0000256" key="12">
    <source>
        <dbReference type="ARBA" id="ARBA00023222"/>
    </source>
</evidence>
<evidence type="ECO:0000256" key="9">
    <source>
        <dbReference type="ARBA" id="ARBA00022490"/>
    </source>
</evidence>
<dbReference type="Pfam" id="PF01817">
    <property type="entry name" value="CM_2"/>
    <property type="match status" value="1"/>
</dbReference>
<dbReference type="PANTHER" id="PTHR21022">
    <property type="entry name" value="PREPHENATE DEHYDRATASE P PROTEIN"/>
    <property type="match status" value="1"/>
</dbReference>
<dbReference type="Proteomes" id="UP001209713">
    <property type="component" value="Unassembled WGS sequence"/>
</dbReference>
<comment type="function">
    <text evidence="2">Catalyzes the Claisen rearrangement of chorismate to prephenate and the decarboxylation/dehydration of prephenate to phenylpyruvate.</text>
</comment>
<dbReference type="Gene3D" id="1.20.59.10">
    <property type="entry name" value="Chorismate mutase"/>
    <property type="match status" value="1"/>
</dbReference>
<evidence type="ECO:0000256" key="16">
    <source>
        <dbReference type="ARBA" id="ARBA00031175"/>
    </source>
</evidence>
<dbReference type="InterPro" id="IPR010957">
    <property type="entry name" value="G/b/e-P-prot_chorismate_mutase"/>
</dbReference>
<feature type="domain" description="Prephenate dehydratase" evidence="20">
    <location>
        <begin position="101"/>
        <end position="281"/>
    </location>
</feature>
<evidence type="ECO:0000256" key="4">
    <source>
        <dbReference type="ARBA" id="ARBA00004741"/>
    </source>
</evidence>
<evidence type="ECO:0000256" key="14">
    <source>
        <dbReference type="ARBA" id="ARBA00023239"/>
    </source>
</evidence>
<comment type="subcellular location">
    <subcellularLocation>
        <location evidence="3">Cytoplasm</location>
    </subcellularLocation>
</comment>
<dbReference type="InterPro" id="IPR008242">
    <property type="entry name" value="Chor_mutase/pphenate_deHydtase"/>
</dbReference>
<dbReference type="PROSITE" id="PS51168">
    <property type="entry name" value="CHORISMATE_MUT_2"/>
    <property type="match status" value="1"/>
</dbReference>
<evidence type="ECO:0000256" key="18">
    <source>
        <dbReference type="ARBA" id="ARBA00047848"/>
    </source>
</evidence>
<evidence type="ECO:0000313" key="23">
    <source>
        <dbReference type="Proteomes" id="UP001209713"/>
    </source>
</evidence>
<dbReference type="InterPro" id="IPR036979">
    <property type="entry name" value="CM_dom_sf"/>
</dbReference>
<name>A0ABT2YR31_9GAMM</name>
<dbReference type="PROSITE" id="PS00857">
    <property type="entry name" value="PREPHENATE_DEHYDR_1"/>
    <property type="match status" value="1"/>
</dbReference>
<evidence type="ECO:0000313" key="22">
    <source>
        <dbReference type="EMBL" id="MCV2402354.1"/>
    </source>
</evidence>
<evidence type="ECO:0000259" key="20">
    <source>
        <dbReference type="PROSITE" id="PS51171"/>
    </source>
</evidence>
<dbReference type="CDD" id="cd04905">
    <property type="entry name" value="ACT_CM-PDT"/>
    <property type="match status" value="1"/>
</dbReference>